<dbReference type="AlphaFoldDB" id="A0A8C5N5S4"/>
<sequence>MAATQNHMLRVYVTRDTALKLTLLERPKSVEELKEIMQERFKPRLDGDFSLHYEDPDFDGDLCLLVDIQELPLKGTLRVVRSEGDTSSTASSDTLILPHGPALQRQKSWPDHFVVPGFGYEMEHILEEGNRVYEESGKLLKLKRSQKSEILKKMAETIYSFKPYPHVKELSVAAQALITANPCLRMTAGDDGELGWKRHLGYKVASYRNNLAKAGVAEVAINTGKRSRNNPDNDHPHQNIKKARKAEVNYIINLPKDQTPATLETMREEILHEVEKTEKNQLVIGKLMNTTYALRRQEIVGALVAPRVKDVVDRWPALLMESQVFADFHRINNVTLRNPFYKELDRHTPKLITLFRDKATKTGKIAEELEQRDVNMKRALVLHALPVYLRDDVSKFFRTCNVSVLLASLSIHLPILRASVLSWRMKYLSGPTNLADSFLLLFGYIYALDLQYPKNLELTFTLIQKVVMCLEDNKPLKGRLLTLNNDLSML</sequence>
<name>A0A8C5N5S4_GOUWI</name>
<reference evidence="1" key="2">
    <citation type="submission" date="2025-09" db="UniProtKB">
        <authorList>
            <consortium name="Ensembl"/>
        </authorList>
    </citation>
    <scope>IDENTIFICATION</scope>
</reference>
<dbReference type="SUPFAM" id="SSF54277">
    <property type="entry name" value="CAD &amp; PB1 domains"/>
    <property type="match status" value="1"/>
</dbReference>
<reference evidence="1" key="1">
    <citation type="submission" date="2025-08" db="UniProtKB">
        <authorList>
            <consortium name="Ensembl"/>
        </authorList>
    </citation>
    <scope>IDENTIFICATION</scope>
</reference>
<evidence type="ECO:0000313" key="1">
    <source>
        <dbReference type="Ensembl" id="ENSGWIP00000031033.1"/>
    </source>
</evidence>
<organism evidence="1 2">
    <name type="scientific">Gouania willdenowi</name>
    <name type="common">Blunt-snouted clingfish</name>
    <name type="synonym">Lepadogaster willdenowi</name>
    <dbReference type="NCBI Taxonomy" id="441366"/>
    <lineage>
        <taxon>Eukaryota</taxon>
        <taxon>Metazoa</taxon>
        <taxon>Chordata</taxon>
        <taxon>Craniata</taxon>
        <taxon>Vertebrata</taxon>
        <taxon>Euteleostomi</taxon>
        <taxon>Actinopterygii</taxon>
        <taxon>Neopterygii</taxon>
        <taxon>Teleostei</taxon>
        <taxon>Neoteleostei</taxon>
        <taxon>Acanthomorphata</taxon>
        <taxon>Ovalentaria</taxon>
        <taxon>Blenniimorphae</taxon>
        <taxon>Blenniiformes</taxon>
        <taxon>Gobiesocoidei</taxon>
        <taxon>Gobiesocidae</taxon>
        <taxon>Gobiesocinae</taxon>
        <taxon>Gouania</taxon>
    </lineage>
</organism>
<dbReference type="Ensembl" id="ENSGWIT00000033811.1">
    <property type="protein sequence ID" value="ENSGWIP00000031033.1"/>
    <property type="gene ID" value="ENSGWIG00000016085.1"/>
</dbReference>
<evidence type="ECO:0000313" key="2">
    <source>
        <dbReference type="Proteomes" id="UP000694680"/>
    </source>
</evidence>
<dbReference type="PANTHER" id="PTHR31025">
    <property type="entry name" value="SI:CH211-196P9.1-RELATED"/>
    <property type="match status" value="1"/>
</dbReference>
<accession>A0A8C5N5S4</accession>
<keyword evidence="2" id="KW-1185">Reference proteome</keyword>
<dbReference type="Proteomes" id="UP000694680">
    <property type="component" value="Unassembled WGS sequence"/>
</dbReference>
<dbReference type="PANTHER" id="PTHR31025:SF19">
    <property type="entry name" value="SI:CH73-42K18.1-RELATED"/>
    <property type="match status" value="1"/>
</dbReference>
<protein>
    <recommendedName>
        <fullName evidence="3">PB1 domain-containing protein</fullName>
    </recommendedName>
</protein>
<evidence type="ECO:0008006" key="3">
    <source>
        <dbReference type="Google" id="ProtNLM"/>
    </source>
</evidence>
<proteinExistence type="predicted"/>